<feature type="compositionally biased region" description="Polar residues" evidence="1">
    <location>
        <begin position="87"/>
        <end position="96"/>
    </location>
</feature>
<evidence type="ECO:0000313" key="3">
    <source>
        <dbReference type="Proteomes" id="UP001316803"/>
    </source>
</evidence>
<gene>
    <name evidence="2" type="ORF">OHC33_009735</name>
</gene>
<comment type="caution">
    <text evidence="2">The sequence shown here is derived from an EMBL/GenBank/DDBJ whole genome shotgun (WGS) entry which is preliminary data.</text>
</comment>
<sequence length="204" mass="22449">MCFDRNRALAQTKLCNLVAVEDAKSQNRPPRNAFEHTSLYTGGVLDAGNPTIIPGTDSVWTRLLAFLQNPRSDDDKEDEYPDQWSLADSSWAFSDEQTAESEAPSDTTRQGSANEHESIASQYRSTPPPYSIEDEGDDGNDLDMSDTPRQSTTRHGALSLRSSSSYAVPTKRDTEYSSGEQSSESDYIVGPKEREQDSKGKGAV</sequence>
<evidence type="ECO:0000313" key="2">
    <source>
        <dbReference type="EMBL" id="KAK5949194.1"/>
    </source>
</evidence>
<organism evidence="2 3">
    <name type="scientific">Knufia fluminis</name>
    <dbReference type="NCBI Taxonomy" id="191047"/>
    <lineage>
        <taxon>Eukaryota</taxon>
        <taxon>Fungi</taxon>
        <taxon>Dikarya</taxon>
        <taxon>Ascomycota</taxon>
        <taxon>Pezizomycotina</taxon>
        <taxon>Eurotiomycetes</taxon>
        <taxon>Chaetothyriomycetidae</taxon>
        <taxon>Chaetothyriales</taxon>
        <taxon>Trichomeriaceae</taxon>
        <taxon>Knufia</taxon>
    </lineage>
</organism>
<feature type="compositionally biased region" description="Polar residues" evidence="1">
    <location>
        <begin position="176"/>
        <end position="185"/>
    </location>
</feature>
<dbReference type="EMBL" id="JAKLMC020000038">
    <property type="protein sequence ID" value="KAK5949194.1"/>
    <property type="molecule type" value="Genomic_DNA"/>
</dbReference>
<name>A0AAN8E8Y4_9EURO</name>
<feature type="compositionally biased region" description="Polar residues" evidence="1">
    <location>
        <begin position="147"/>
        <end position="167"/>
    </location>
</feature>
<feature type="compositionally biased region" description="Acidic residues" evidence="1">
    <location>
        <begin position="132"/>
        <end position="144"/>
    </location>
</feature>
<accession>A0AAN8E8Y4</accession>
<dbReference type="AlphaFoldDB" id="A0AAN8E8Y4"/>
<feature type="region of interest" description="Disordered" evidence="1">
    <location>
        <begin position="87"/>
        <end position="204"/>
    </location>
</feature>
<reference evidence="2 3" key="1">
    <citation type="submission" date="2022-12" db="EMBL/GenBank/DDBJ databases">
        <title>Genomic features and morphological characterization of a novel Knufia sp. strain isolated from spacecraft assembly facility.</title>
        <authorList>
            <person name="Teixeira M."/>
            <person name="Chander A.M."/>
            <person name="Stajich J.E."/>
            <person name="Venkateswaran K."/>
        </authorList>
    </citation>
    <scope>NUCLEOTIDE SEQUENCE [LARGE SCALE GENOMIC DNA]</scope>
    <source>
        <strain evidence="2 3">FJI-L2-BK-P2</strain>
    </source>
</reference>
<proteinExistence type="predicted"/>
<protein>
    <submittedName>
        <fullName evidence="2">Uncharacterized protein</fullName>
    </submittedName>
</protein>
<dbReference type="Proteomes" id="UP001316803">
    <property type="component" value="Unassembled WGS sequence"/>
</dbReference>
<keyword evidence="3" id="KW-1185">Reference proteome</keyword>
<feature type="compositionally biased region" description="Basic and acidic residues" evidence="1">
    <location>
        <begin position="191"/>
        <end position="204"/>
    </location>
</feature>
<feature type="compositionally biased region" description="Polar residues" evidence="1">
    <location>
        <begin position="104"/>
        <end position="125"/>
    </location>
</feature>
<evidence type="ECO:0000256" key="1">
    <source>
        <dbReference type="SAM" id="MobiDB-lite"/>
    </source>
</evidence>